<feature type="transmembrane region" description="Helical" evidence="9">
    <location>
        <begin position="6"/>
        <end position="33"/>
    </location>
</feature>
<keyword evidence="9" id="KW-1133">Transmembrane helix</keyword>
<keyword evidence="7" id="KW-0067">ATP-binding</keyword>
<proteinExistence type="predicted"/>
<dbReference type="InterPro" id="IPR036890">
    <property type="entry name" value="HATPase_C_sf"/>
</dbReference>
<dbReference type="Gene3D" id="3.30.565.10">
    <property type="entry name" value="Histidine kinase-like ATPase, C-terminal domain"/>
    <property type="match status" value="1"/>
</dbReference>
<evidence type="ECO:0000256" key="2">
    <source>
        <dbReference type="ARBA" id="ARBA00012438"/>
    </source>
</evidence>
<evidence type="ECO:0000256" key="8">
    <source>
        <dbReference type="ARBA" id="ARBA00023012"/>
    </source>
</evidence>
<dbReference type="EC" id="2.7.13.3" evidence="2"/>
<evidence type="ECO:0000256" key="7">
    <source>
        <dbReference type="ARBA" id="ARBA00022840"/>
    </source>
</evidence>
<name>A0A316H2T0_9SPHI</name>
<dbReference type="Pfam" id="PF02518">
    <property type="entry name" value="HATPase_c"/>
    <property type="match status" value="1"/>
</dbReference>
<dbReference type="InterPro" id="IPR011712">
    <property type="entry name" value="Sig_transdc_His_kin_sub3_dim/P"/>
</dbReference>
<dbReference type="RefSeq" id="WP_109609528.1">
    <property type="nucleotide sequence ID" value="NZ_QGHA01000010.1"/>
</dbReference>
<evidence type="ECO:0000259" key="10">
    <source>
        <dbReference type="PROSITE" id="PS50109"/>
    </source>
</evidence>
<comment type="caution">
    <text evidence="11">The sequence shown here is derived from an EMBL/GenBank/DDBJ whole genome shotgun (WGS) entry which is preliminary data.</text>
</comment>
<dbReference type="GO" id="GO:0016020">
    <property type="term" value="C:membrane"/>
    <property type="evidence" value="ECO:0007669"/>
    <property type="project" value="InterPro"/>
</dbReference>
<evidence type="ECO:0000256" key="9">
    <source>
        <dbReference type="SAM" id="Phobius"/>
    </source>
</evidence>
<dbReference type="InterPro" id="IPR003594">
    <property type="entry name" value="HATPase_dom"/>
</dbReference>
<feature type="domain" description="Histidine kinase" evidence="10">
    <location>
        <begin position="69"/>
        <end position="262"/>
    </location>
</feature>
<dbReference type="InterPro" id="IPR050482">
    <property type="entry name" value="Sensor_HK_TwoCompSys"/>
</dbReference>
<dbReference type="GO" id="GO:0005524">
    <property type="term" value="F:ATP binding"/>
    <property type="evidence" value="ECO:0007669"/>
    <property type="project" value="UniProtKB-KW"/>
</dbReference>
<dbReference type="Pfam" id="PF07730">
    <property type="entry name" value="HisKA_3"/>
    <property type="match status" value="1"/>
</dbReference>
<dbReference type="Proteomes" id="UP000245678">
    <property type="component" value="Unassembled WGS sequence"/>
</dbReference>
<evidence type="ECO:0000313" key="12">
    <source>
        <dbReference type="Proteomes" id="UP000245678"/>
    </source>
</evidence>
<gene>
    <name evidence="11" type="ORF">LX99_04156</name>
</gene>
<dbReference type="InterPro" id="IPR005467">
    <property type="entry name" value="His_kinase_dom"/>
</dbReference>
<keyword evidence="6" id="KW-0418">Kinase</keyword>
<dbReference type="Gene3D" id="1.20.5.1930">
    <property type="match status" value="1"/>
</dbReference>
<dbReference type="PANTHER" id="PTHR24421:SF10">
    <property type="entry name" value="NITRATE_NITRITE SENSOR PROTEIN NARQ"/>
    <property type="match status" value="1"/>
</dbReference>
<dbReference type="PANTHER" id="PTHR24421">
    <property type="entry name" value="NITRATE/NITRITE SENSOR PROTEIN NARX-RELATED"/>
    <property type="match status" value="1"/>
</dbReference>
<protein>
    <recommendedName>
        <fullName evidence="2">histidine kinase</fullName>
        <ecNumber evidence="2">2.7.13.3</ecNumber>
    </recommendedName>
</protein>
<evidence type="ECO:0000256" key="6">
    <source>
        <dbReference type="ARBA" id="ARBA00022777"/>
    </source>
</evidence>
<reference evidence="11 12" key="1">
    <citation type="submission" date="2018-05" db="EMBL/GenBank/DDBJ databases">
        <title>Genomic Encyclopedia of Archaeal and Bacterial Type Strains, Phase II (KMG-II): from individual species to whole genera.</title>
        <authorList>
            <person name="Goeker M."/>
        </authorList>
    </citation>
    <scope>NUCLEOTIDE SEQUENCE [LARGE SCALE GENOMIC DNA]</scope>
    <source>
        <strain evidence="11 12">DSM 19975</strain>
    </source>
</reference>
<keyword evidence="3" id="KW-0597">Phosphoprotein</keyword>
<dbReference type="SUPFAM" id="SSF55874">
    <property type="entry name" value="ATPase domain of HSP90 chaperone/DNA topoisomerase II/histidine kinase"/>
    <property type="match status" value="1"/>
</dbReference>
<organism evidence="11 12">
    <name type="scientific">Mucilaginibacter oryzae</name>
    <dbReference type="NCBI Taxonomy" id="468058"/>
    <lineage>
        <taxon>Bacteria</taxon>
        <taxon>Pseudomonadati</taxon>
        <taxon>Bacteroidota</taxon>
        <taxon>Sphingobacteriia</taxon>
        <taxon>Sphingobacteriales</taxon>
        <taxon>Sphingobacteriaceae</taxon>
        <taxon>Mucilaginibacter</taxon>
    </lineage>
</organism>
<dbReference type="CDD" id="cd16917">
    <property type="entry name" value="HATPase_UhpB-NarQ-NarX-like"/>
    <property type="match status" value="1"/>
</dbReference>
<dbReference type="EMBL" id="QGHA01000010">
    <property type="protein sequence ID" value="PWK73771.1"/>
    <property type="molecule type" value="Genomic_DNA"/>
</dbReference>
<dbReference type="PROSITE" id="PS50109">
    <property type="entry name" value="HIS_KIN"/>
    <property type="match status" value="1"/>
</dbReference>
<keyword evidence="5" id="KW-0547">Nucleotide-binding</keyword>
<evidence type="ECO:0000256" key="5">
    <source>
        <dbReference type="ARBA" id="ARBA00022741"/>
    </source>
</evidence>
<dbReference type="GO" id="GO:0046983">
    <property type="term" value="F:protein dimerization activity"/>
    <property type="evidence" value="ECO:0007669"/>
    <property type="project" value="InterPro"/>
</dbReference>
<dbReference type="AlphaFoldDB" id="A0A316H2T0"/>
<evidence type="ECO:0000256" key="4">
    <source>
        <dbReference type="ARBA" id="ARBA00022679"/>
    </source>
</evidence>
<keyword evidence="9" id="KW-0812">Transmembrane</keyword>
<keyword evidence="8" id="KW-0902">Two-component regulatory system</keyword>
<evidence type="ECO:0000256" key="1">
    <source>
        <dbReference type="ARBA" id="ARBA00000085"/>
    </source>
</evidence>
<keyword evidence="4" id="KW-0808">Transferase</keyword>
<evidence type="ECO:0000313" key="11">
    <source>
        <dbReference type="EMBL" id="PWK73771.1"/>
    </source>
</evidence>
<comment type="catalytic activity">
    <reaction evidence="1">
        <text>ATP + protein L-histidine = ADP + protein N-phospho-L-histidine.</text>
        <dbReference type="EC" id="2.7.13.3"/>
    </reaction>
</comment>
<sequence>MLFQEEQFILIIIAGTALMLLLGVFIISFMFVYQKKQNKNLLEKEQLKASFKQEMLKTQIEIQEQTLNDISREIHDNITQVLSFVKLNLGLLNNSLDEDKKARVNENRELVAQAINDLRNLSKSMSFEHIGEQGLVNVLETEVGRLTRSGVINAELRVEGDKYSLGEQRELVLFRIFQEAVNNTLKYAKAASIKISLYYNEQMFNLLIEDDGAGFNTEKVEGKGGSGLRNIENRAALVGATVNIDSSLGKGCRINLSFNPLVQKNYANGTHSNSPG</sequence>
<keyword evidence="12" id="KW-1185">Reference proteome</keyword>
<dbReference type="GO" id="GO:0000155">
    <property type="term" value="F:phosphorelay sensor kinase activity"/>
    <property type="evidence" value="ECO:0007669"/>
    <property type="project" value="InterPro"/>
</dbReference>
<accession>A0A316H2T0</accession>
<evidence type="ECO:0000256" key="3">
    <source>
        <dbReference type="ARBA" id="ARBA00022553"/>
    </source>
</evidence>
<keyword evidence="9" id="KW-0472">Membrane</keyword>